<dbReference type="GO" id="GO:0005829">
    <property type="term" value="C:cytosol"/>
    <property type="evidence" value="ECO:0007669"/>
    <property type="project" value="TreeGrafter"/>
</dbReference>
<evidence type="ECO:0000256" key="8">
    <source>
        <dbReference type="NCBIfam" id="TIGR00517"/>
    </source>
</evidence>
<dbReference type="HAMAP" id="MF_01217">
    <property type="entry name" value="Acyl_carrier"/>
    <property type="match status" value="1"/>
</dbReference>
<dbReference type="PROSITE" id="PS00012">
    <property type="entry name" value="PHOSPHOPANTETHEINE"/>
    <property type="match status" value="1"/>
</dbReference>
<dbReference type="PROSITE" id="PS50075">
    <property type="entry name" value="CARRIER"/>
    <property type="match status" value="1"/>
</dbReference>
<keyword evidence="3 7" id="KW-0597">Phosphoprotein</keyword>
<evidence type="ECO:0000313" key="11">
    <source>
        <dbReference type="EMBL" id="MCG4525548.1"/>
    </source>
</evidence>
<keyword evidence="13" id="KW-1185">Reference proteome</keyword>
<comment type="caution">
    <text evidence="12">The sequence shown here is derived from an EMBL/GenBank/DDBJ whole genome shotgun (WGS) entry which is preliminary data.</text>
</comment>
<dbReference type="EMBL" id="JANFYS010000004">
    <property type="protein sequence ID" value="MCQ4769475.1"/>
    <property type="molecule type" value="Genomic_DNA"/>
</dbReference>
<dbReference type="Pfam" id="PF00550">
    <property type="entry name" value="PP-binding"/>
    <property type="match status" value="1"/>
</dbReference>
<dbReference type="SUPFAM" id="SSF47336">
    <property type="entry name" value="ACP-like"/>
    <property type="match status" value="1"/>
</dbReference>
<accession>A0AAW5JQQ9</accession>
<dbReference type="Gene3D" id="1.10.1200.10">
    <property type="entry name" value="ACP-like"/>
    <property type="match status" value="1"/>
</dbReference>
<evidence type="ECO:0000256" key="5">
    <source>
        <dbReference type="ARBA" id="ARBA00023098"/>
    </source>
</evidence>
<dbReference type="GO" id="GO:0000036">
    <property type="term" value="F:acyl carrier activity"/>
    <property type="evidence" value="ECO:0007669"/>
    <property type="project" value="UniProtKB-UniRule"/>
</dbReference>
<keyword evidence="5 7" id="KW-0443">Lipid metabolism</keyword>
<dbReference type="InterPro" id="IPR003231">
    <property type="entry name" value="ACP"/>
</dbReference>
<proteinExistence type="inferred from homology"/>
<reference evidence="12" key="2">
    <citation type="submission" date="2022-06" db="EMBL/GenBank/DDBJ databases">
        <title>Isolation of gut microbiota from human fecal samples.</title>
        <authorList>
            <person name="Pamer E.G."/>
            <person name="Barat B."/>
            <person name="Waligurski E."/>
            <person name="Medina S."/>
            <person name="Paddock L."/>
            <person name="Mostad J."/>
        </authorList>
    </citation>
    <scope>NUCLEOTIDE SEQUENCE</scope>
    <source>
        <strain evidence="12">DFI.9.91</strain>
    </source>
</reference>
<dbReference type="AlphaFoldDB" id="A0AAW5JQQ9"/>
<evidence type="ECO:0000313" key="14">
    <source>
        <dbReference type="Proteomes" id="UP001204562"/>
    </source>
</evidence>
<keyword evidence="6 7" id="KW-0275">Fatty acid biosynthesis</keyword>
<dbReference type="InterPro" id="IPR036736">
    <property type="entry name" value="ACP-like_sf"/>
</dbReference>
<keyword evidence="2 7" id="KW-0444">Lipid biosynthesis</keyword>
<evidence type="ECO:0000256" key="9">
    <source>
        <dbReference type="RuleBase" id="RU003545"/>
    </source>
</evidence>
<comment type="similarity">
    <text evidence="7">Belongs to the acyl carrier protein (ACP) family.</text>
</comment>
<comment type="subcellular location">
    <subcellularLocation>
        <location evidence="7">Cytoplasm</location>
    </subcellularLocation>
</comment>
<dbReference type="PANTHER" id="PTHR20863:SF76">
    <property type="entry name" value="CARRIER DOMAIN-CONTAINING PROTEIN"/>
    <property type="match status" value="1"/>
</dbReference>
<dbReference type="InterPro" id="IPR009081">
    <property type="entry name" value="PP-bd_ACP"/>
</dbReference>
<gene>
    <name evidence="7 12" type="primary">acpP</name>
    <name evidence="11" type="ORF">L0P79_00465</name>
    <name evidence="12" type="ORF">NE579_03200</name>
</gene>
<dbReference type="RefSeq" id="WP_238072687.1">
    <property type="nucleotide sequence ID" value="NZ_JAKNJB010000001.1"/>
</dbReference>
<evidence type="ECO:0000256" key="3">
    <source>
        <dbReference type="ARBA" id="ARBA00022553"/>
    </source>
</evidence>
<comment type="pathway">
    <text evidence="7 9">Lipid metabolism; fatty acid biosynthesis.</text>
</comment>
<dbReference type="InterPro" id="IPR006162">
    <property type="entry name" value="Ppantetheine_attach_site"/>
</dbReference>
<evidence type="ECO:0000256" key="7">
    <source>
        <dbReference type="HAMAP-Rule" id="MF_01217"/>
    </source>
</evidence>
<keyword evidence="1 7" id="KW-0596">Phosphopantetheine</keyword>
<dbReference type="NCBIfam" id="NF002148">
    <property type="entry name" value="PRK00982.1-2"/>
    <property type="match status" value="1"/>
</dbReference>
<protein>
    <recommendedName>
        <fullName evidence="7 8">Acyl carrier protein</fullName>
        <shortName evidence="7">ACP</shortName>
    </recommendedName>
</protein>
<dbReference type="GO" id="GO:0000035">
    <property type="term" value="F:acyl binding"/>
    <property type="evidence" value="ECO:0007669"/>
    <property type="project" value="TreeGrafter"/>
</dbReference>
<evidence type="ECO:0000256" key="6">
    <source>
        <dbReference type="ARBA" id="ARBA00023160"/>
    </source>
</evidence>
<comment type="function">
    <text evidence="7 9">Carrier of the growing fatty acid chain in fatty acid biosynthesis.</text>
</comment>
<dbReference type="PANTHER" id="PTHR20863">
    <property type="entry name" value="ACYL CARRIER PROTEIN"/>
    <property type="match status" value="1"/>
</dbReference>
<evidence type="ECO:0000259" key="10">
    <source>
        <dbReference type="PROSITE" id="PS50075"/>
    </source>
</evidence>
<dbReference type="NCBIfam" id="NF002150">
    <property type="entry name" value="PRK00982.1-4"/>
    <property type="match status" value="1"/>
</dbReference>
<dbReference type="Proteomes" id="UP001200313">
    <property type="component" value="Unassembled WGS sequence"/>
</dbReference>
<organism evidence="12 14">
    <name type="scientific">Intestinimonas massiliensis</name>
    <name type="common">ex Afouda et al. 2020</name>
    <dbReference type="NCBI Taxonomy" id="1673721"/>
    <lineage>
        <taxon>Bacteria</taxon>
        <taxon>Bacillati</taxon>
        <taxon>Bacillota</taxon>
        <taxon>Clostridia</taxon>
        <taxon>Eubacteriales</taxon>
        <taxon>Intestinimonas</taxon>
    </lineage>
</organism>
<feature type="domain" description="Carrier" evidence="10">
    <location>
        <begin position="1"/>
        <end position="76"/>
    </location>
</feature>
<evidence type="ECO:0000313" key="13">
    <source>
        <dbReference type="Proteomes" id="UP001200313"/>
    </source>
</evidence>
<dbReference type="GO" id="GO:0009245">
    <property type="term" value="P:lipid A biosynthetic process"/>
    <property type="evidence" value="ECO:0007669"/>
    <property type="project" value="TreeGrafter"/>
</dbReference>
<name>A0AAW5JQQ9_9FIRM</name>
<evidence type="ECO:0000256" key="1">
    <source>
        <dbReference type="ARBA" id="ARBA00022450"/>
    </source>
</evidence>
<dbReference type="Proteomes" id="UP001204562">
    <property type="component" value="Unassembled WGS sequence"/>
</dbReference>
<keyword evidence="4 7" id="KW-0276">Fatty acid metabolism</keyword>
<comment type="PTM">
    <text evidence="7">4'-phosphopantetheine is transferred from CoA to a specific serine of apo-ACP by AcpS. This modification is essential for activity because fatty acids are bound in thioester linkage to the sulfhydryl of the prosthetic group.</text>
</comment>
<comment type="PTM">
    <text evidence="9">4'-phosphopantetheine is transferred from CoA to a specific serine of apo-ACP by acpS.</text>
</comment>
<evidence type="ECO:0000256" key="4">
    <source>
        <dbReference type="ARBA" id="ARBA00022832"/>
    </source>
</evidence>
<dbReference type="NCBIfam" id="TIGR00517">
    <property type="entry name" value="acyl_carrier"/>
    <property type="match status" value="1"/>
</dbReference>
<sequence>MIFEKLCELISEQFGVEADTITMDTTFEDDLGADSLDIVELSMALEEEFGVSEMGEDEISAITTVGDLVNYLQNKLDA</sequence>
<evidence type="ECO:0000313" key="12">
    <source>
        <dbReference type="EMBL" id="MCQ4769475.1"/>
    </source>
</evidence>
<dbReference type="EMBL" id="JAKNJB010000001">
    <property type="protein sequence ID" value="MCG4525548.1"/>
    <property type="molecule type" value="Genomic_DNA"/>
</dbReference>
<reference evidence="11 13" key="1">
    <citation type="submission" date="2022-01" db="EMBL/GenBank/DDBJ databases">
        <title>Collection of gut derived symbiotic bacterial strains cultured from healthy donors.</title>
        <authorList>
            <person name="Lin H."/>
            <person name="Kohout C."/>
            <person name="Waligurski E."/>
            <person name="Pamer E.G."/>
        </authorList>
    </citation>
    <scope>NUCLEOTIDE SEQUENCE [LARGE SCALE GENOMIC DNA]</scope>
    <source>
        <strain evidence="11 13">DFI.3.7</strain>
    </source>
</reference>
<dbReference type="GO" id="GO:0016020">
    <property type="term" value="C:membrane"/>
    <property type="evidence" value="ECO:0007669"/>
    <property type="project" value="GOC"/>
</dbReference>
<evidence type="ECO:0000256" key="2">
    <source>
        <dbReference type="ARBA" id="ARBA00022516"/>
    </source>
</evidence>
<keyword evidence="7" id="KW-0963">Cytoplasm</keyword>
<feature type="modified residue" description="O-(pantetheine 4'-phosphoryl)serine" evidence="7">
    <location>
        <position position="35"/>
    </location>
</feature>